<evidence type="ECO:0000256" key="3">
    <source>
        <dbReference type="ARBA" id="ARBA00023125"/>
    </source>
</evidence>
<dbReference type="OrthoDB" id="6241467at2759"/>
<feature type="domain" description="BHLH" evidence="5">
    <location>
        <begin position="2"/>
        <end position="54"/>
    </location>
</feature>
<dbReference type="Gene3D" id="4.10.280.10">
    <property type="entry name" value="Helix-loop-helix DNA-binding domain"/>
    <property type="match status" value="1"/>
</dbReference>
<dbReference type="GO" id="GO:0046983">
    <property type="term" value="F:protein dimerization activity"/>
    <property type="evidence" value="ECO:0007669"/>
    <property type="project" value="InterPro"/>
</dbReference>
<dbReference type="CDD" id="cd11418">
    <property type="entry name" value="bHLH_TS_ASCL"/>
    <property type="match status" value="1"/>
</dbReference>
<keyword evidence="3" id="KW-0238">DNA-binding</keyword>
<dbReference type="SMART" id="SM00353">
    <property type="entry name" value="HLH"/>
    <property type="match status" value="1"/>
</dbReference>
<proteinExistence type="predicted"/>
<dbReference type="PANTHER" id="PTHR23349">
    <property type="entry name" value="BASIC HELIX-LOOP-HELIX TRANSCRIPTION FACTOR, TWIST"/>
    <property type="match status" value="1"/>
</dbReference>
<keyword evidence="2" id="KW-0524">Neurogenesis</keyword>
<dbReference type="PANTHER" id="PTHR23349:SF108">
    <property type="entry name" value="BHLH DOMAIN-CONTAINING PROTEIN"/>
    <property type="match status" value="1"/>
</dbReference>
<name>R7UCJ0_CAPTE</name>
<evidence type="ECO:0000256" key="4">
    <source>
        <dbReference type="ARBA" id="ARBA00023242"/>
    </source>
</evidence>
<evidence type="ECO:0000256" key="2">
    <source>
        <dbReference type="ARBA" id="ARBA00022902"/>
    </source>
</evidence>
<evidence type="ECO:0000256" key="1">
    <source>
        <dbReference type="ARBA" id="ARBA00004123"/>
    </source>
</evidence>
<keyword evidence="4" id="KW-0539">Nucleus</keyword>
<accession>R7UCJ0</accession>
<comment type="subcellular location">
    <subcellularLocation>
        <location evidence="1">Nucleus</location>
    </subcellularLocation>
</comment>
<reference evidence="8" key="1">
    <citation type="submission" date="2012-12" db="EMBL/GenBank/DDBJ databases">
        <authorList>
            <person name="Hellsten U."/>
            <person name="Grimwood J."/>
            <person name="Chapman J.A."/>
            <person name="Shapiro H."/>
            <person name="Aerts A."/>
            <person name="Otillar R.P."/>
            <person name="Terry A.Y."/>
            <person name="Boore J.L."/>
            <person name="Simakov O."/>
            <person name="Marletaz F."/>
            <person name="Cho S.-J."/>
            <person name="Edsinger-Gonzales E."/>
            <person name="Havlak P."/>
            <person name="Kuo D.-H."/>
            <person name="Larsson T."/>
            <person name="Lv J."/>
            <person name="Arendt D."/>
            <person name="Savage R."/>
            <person name="Osoegawa K."/>
            <person name="de Jong P."/>
            <person name="Lindberg D.R."/>
            <person name="Seaver E.C."/>
            <person name="Weisblat D.A."/>
            <person name="Putnam N.H."/>
            <person name="Grigoriev I.V."/>
            <person name="Rokhsar D.S."/>
        </authorList>
    </citation>
    <scope>NUCLEOTIDE SEQUENCE</scope>
    <source>
        <strain evidence="8">I ESC-2004</strain>
    </source>
</reference>
<protein>
    <recommendedName>
        <fullName evidence="5">BHLH domain-containing protein</fullName>
    </recommendedName>
</protein>
<dbReference type="AlphaFoldDB" id="R7UCJ0"/>
<feature type="non-terminal residue" evidence="6">
    <location>
        <position position="58"/>
    </location>
</feature>
<evidence type="ECO:0000259" key="5">
    <source>
        <dbReference type="PROSITE" id="PS50888"/>
    </source>
</evidence>
<dbReference type="InterPro" id="IPR050283">
    <property type="entry name" value="E-box_TF_Regulators"/>
</dbReference>
<dbReference type="Pfam" id="PF00010">
    <property type="entry name" value="HLH"/>
    <property type="match status" value="1"/>
</dbReference>
<evidence type="ECO:0000313" key="6">
    <source>
        <dbReference type="EMBL" id="ELU00957.1"/>
    </source>
</evidence>
<dbReference type="EnsemblMetazoa" id="CapteT80686">
    <property type="protein sequence ID" value="CapteP80686"/>
    <property type="gene ID" value="CapteG80686"/>
</dbReference>
<dbReference type="InterPro" id="IPR036638">
    <property type="entry name" value="HLH_DNA-bd_sf"/>
</dbReference>
<keyword evidence="8" id="KW-1185">Reference proteome</keyword>
<dbReference type="EMBL" id="KB305537">
    <property type="protein sequence ID" value="ELU00957.1"/>
    <property type="molecule type" value="Genomic_DNA"/>
</dbReference>
<dbReference type="GO" id="GO:0000977">
    <property type="term" value="F:RNA polymerase II transcription regulatory region sequence-specific DNA binding"/>
    <property type="evidence" value="ECO:0007669"/>
    <property type="project" value="TreeGrafter"/>
</dbReference>
<dbReference type="SUPFAM" id="SSF47459">
    <property type="entry name" value="HLH, helix-loop-helix DNA-binding domain"/>
    <property type="match status" value="1"/>
</dbReference>
<dbReference type="STRING" id="283909.R7UCJ0"/>
<dbReference type="GO" id="GO:0007399">
    <property type="term" value="P:nervous system development"/>
    <property type="evidence" value="ECO:0007669"/>
    <property type="project" value="UniProtKB-KW"/>
</dbReference>
<dbReference type="InterPro" id="IPR011598">
    <property type="entry name" value="bHLH_dom"/>
</dbReference>
<dbReference type="GO" id="GO:0005634">
    <property type="term" value="C:nucleus"/>
    <property type="evidence" value="ECO:0007669"/>
    <property type="project" value="UniProtKB-SubCell"/>
</dbReference>
<dbReference type="Proteomes" id="UP000014760">
    <property type="component" value="Unassembled WGS sequence"/>
</dbReference>
<evidence type="ECO:0000313" key="7">
    <source>
        <dbReference type="EnsemblMetazoa" id="CapteP80686"/>
    </source>
</evidence>
<sequence length="58" mass="6924">PHMVARRNARERRRVQAVNSAFVRLRRHIPNENKKKRLSKVKTLRTAIEYIEGMQSLI</sequence>
<dbReference type="HOGENOM" id="CLU_171328_4_0_1"/>
<dbReference type="FunFam" id="4.10.280.10:FF:000029">
    <property type="entry name" value="Achaete-scute family bHLH transcription factor 1"/>
    <property type="match status" value="1"/>
</dbReference>
<reference evidence="6 8" key="2">
    <citation type="journal article" date="2013" name="Nature">
        <title>Insights into bilaterian evolution from three spiralian genomes.</title>
        <authorList>
            <person name="Simakov O."/>
            <person name="Marletaz F."/>
            <person name="Cho S.J."/>
            <person name="Edsinger-Gonzales E."/>
            <person name="Havlak P."/>
            <person name="Hellsten U."/>
            <person name="Kuo D.H."/>
            <person name="Larsson T."/>
            <person name="Lv J."/>
            <person name="Arendt D."/>
            <person name="Savage R."/>
            <person name="Osoegawa K."/>
            <person name="de Jong P."/>
            <person name="Grimwood J."/>
            <person name="Chapman J.A."/>
            <person name="Shapiro H."/>
            <person name="Aerts A."/>
            <person name="Otillar R.P."/>
            <person name="Terry A.Y."/>
            <person name="Boore J.L."/>
            <person name="Grigoriev I.V."/>
            <person name="Lindberg D.R."/>
            <person name="Seaver E.C."/>
            <person name="Weisblat D.A."/>
            <person name="Putnam N.H."/>
            <person name="Rokhsar D.S."/>
        </authorList>
    </citation>
    <scope>NUCLEOTIDE SEQUENCE</scope>
    <source>
        <strain evidence="6 8">I ESC-2004</strain>
    </source>
</reference>
<feature type="non-terminal residue" evidence="6">
    <location>
        <position position="1"/>
    </location>
</feature>
<organism evidence="6">
    <name type="scientific">Capitella teleta</name>
    <name type="common">Polychaete worm</name>
    <dbReference type="NCBI Taxonomy" id="283909"/>
    <lineage>
        <taxon>Eukaryota</taxon>
        <taxon>Metazoa</taxon>
        <taxon>Spiralia</taxon>
        <taxon>Lophotrochozoa</taxon>
        <taxon>Annelida</taxon>
        <taxon>Polychaeta</taxon>
        <taxon>Sedentaria</taxon>
        <taxon>Scolecida</taxon>
        <taxon>Capitellidae</taxon>
        <taxon>Capitella</taxon>
    </lineage>
</organism>
<gene>
    <name evidence="6" type="ORF">CAPTEDRAFT_80686</name>
</gene>
<reference evidence="7" key="3">
    <citation type="submission" date="2015-06" db="UniProtKB">
        <authorList>
            <consortium name="EnsemblMetazoa"/>
        </authorList>
    </citation>
    <scope>IDENTIFICATION</scope>
</reference>
<dbReference type="GO" id="GO:0000981">
    <property type="term" value="F:DNA-binding transcription factor activity, RNA polymerase II-specific"/>
    <property type="evidence" value="ECO:0007669"/>
    <property type="project" value="TreeGrafter"/>
</dbReference>
<dbReference type="PROSITE" id="PS50888">
    <property type="entry name" value="BHLH"/>
    <property type="match status" value="1"/>
</dbReference>
<evidence type="ECO:0000313" key="8">
    <source>
        <dbReference type="Proteomes" id="UP000014760"/>
    </source>
</evidence>
<dbReference type="EMBL" id="AMQN01009496">
    <property type="status" value="NOT_ANNOTATED_CDS"/>
    <property type="molecule type" value="Genomic_DNA"/>
</dbReference>